<dbReference type="SUPFAM" id="SSF90123">
    <property type="entry name" value="ABC transporter transmembrane region"/>
    <property type="match status" value="1"/>
</dbReference>
<evidence type="ECO:0000313" key="11">
    <source>
        <dbReference type="EMBL" id="WOX55181.1"/>
    </source>
</evidence>
<dbReference type="PROSITE" id="PS50929">
    <property type="entry name" value="ABC_TM1F"/>
    <property type="match status" value="1"/>
</dbReference>
<comment type="subcellular location">
    <subcellularLocation>
        <location evidence="1">Membrane</location>
        <topology evidence="1">Multi-pass membrane protein</topology>
    </subcellularLocation>
</comment>
<gene>
    <name evidence="11" type="ORF">R6Y95_06830</name>
</gene>
<keyword evidence="7 8" id="KW-0472">Membrane</keyword>
<dbReference type="GO" id="GO:0005524">
    <property type="term" value="F:ATP binding"/>
    <property type="evidence" value="ECO:0007669"/>
    <property type="project" value="UniProtKB-KW"/>
</dbReference>
<feature type="domain" description="ABC transporter" evidence="9">
    <location>
        <begin position="334"/>
        <end position="567"/>
    </location>
</feature>
<dbReference type="AlphaFoldDB" id="A0ABD8A997"/>
<dbReference type="InterPro" id="IPR003439">
    <property type="entry name" value="ABC_transporter-like_ATP-bd"/>
</dbReference>
<dbReference type="EMBL" id="CP137641">
    <property type="protein sequence ID" value="WOX55181.1"/>
    <property type="molecule type" value="Genomic_DNA"/>
</dbReference>
<sequence length="584" mass="63670">MIGVLRKIWAFAGNKQNEIKKSVIIDFFNAVFYALMFVAIFVVLNALVTGSTDMRVAWAALGLMLASILGRIVTRYFSMLQQTNAGYFMVAEKRIRIGDKLKVIPMGYFNQNSLGNITAMATTILGDVENQAPRVLVLVLGGLITTVVFTLAILLFDWRIGLVVAAGLLVFLWTASLTERRSRSDSPRRQAAQEGLVEAVLETVQGMGVVKAFSLDAERDKKVDRAIEESCAKETALTKALTPYNALQQVVLWLFSVGIILASILFYLGGSMTLVVCLMMLIVSFVVFEQLLSVGNGVALLQLTAASIDRANEIDRVPVMGEGGKAIAPRSFDIEFENVGFSYGKRPVLQDVNFKIPEGTTTAIVGPSGSGKTTICNLIARFWDVDFGSVRIGGRGVREYTPDSLLSNISMVFQNVYLFNDTIENNIKFGSPSATHEQVVEAAKKACCHDFITDLPDGYDTVLGEGGATVSGGERQRISIARALLKDAPIVLLDEATANVDPENEDQLQRAIESLTREKTIVMIAHRLKTVRNADQILVLNGGRVVQRGTHEELLSRPGFYADFVDARKKAIGWKLGGTVPAAG</sequence>
<dbReference type="Pfam" id="PF00664">
    <property type="entry name" value="ABC_membrane"/>
    <property type="match status" value="1"/>
</dbReference>
<feature type="domain" description="ABC transmembrane type-1" evidence="10">
    <location>
        <begin position="27"/>
        <end position="303"/>
    </location>
</feature>
<dbReference type="Proteomes" id="UP001626603">
    <property type="component" value="Chromosome"/>
</dbReference>
<evidence type="ECO:0000256" key="8">
    <source>
        <dbReference type="SAM" id="Phobius"/>
    </source>
</evidence>
<feature type="transmembrane region" description="Helical" evidence="8">
    <location>
        <begin position="23"/>
        <end position="44"/>
    </location>
</feature>
<keyword evidence="3 8" id="KW-0812">Transmembrane</keyword>
<dbReference type="SUPFAM" id="SSF52540">
    <property type="entry name" value="P-loop containing nucleoside triphosphate hydrolases"/>
    <property type="match status" value="1"/>
</dbReference>
<evidence type="ECO:0000256" key="4">
    <source>
        <dbReference type="ARBA" id="ARBA00022741"/>
    </source>
</evidence>
<keyword evidence="12" id="KW-1185">Reference proteome</keyword>
<dbReference type="PANTHER" id="PTHR24221:SF397">
    <property type="entry name" value="ABC TRANSPORTER, ATP-BINDING TRANSMEMBRANE PROTEIN"/>
    <property type="match status" value="1"/>
</dbReference>
<dbReference type="Gene3D" id="3.40.50.300">
    <property type="entry name" value="P-loop containing nucleotide triphosphate hydrolases"/>
    <property type="match status" value="1"/>
</dbReference>
<feature type="transmembrane region" description="Helical" evidence="8">
    <location>
        <begin position="160"/>
        <end position="178"/>
    </location>
</feature>
<evidence type="ECO:0000259" key="10">
    <source>
        <dbReference type="PROSITE" id="PS50929"/>
    </source>
</evidence>
<reference evidence="11 12" key="1">
    <citation type="submission" date="2023-10" db="EMBL/GenBank/DDBJ databases">
        <title>The complete genome sequence of Methanoculleus palmolei DSM 4273.</title>
        <authorList>
            <person name="Lai S.-J."/>
            <person name="You Y.-T."/>
            <person name="Chen S.-C."/>
        </authorList>
    </citation>
    <scope>NUCLEOTIDE SEQUENCE [LARGE SCALE GENOMIC DNA]</scope>
    <source>
        <strain evidence="11 12">DSM 4273</strain>
    </source>
</reference>
<feature type="transmembrane region" description="Helical" evidence="8">
    <location>
        <begin position="250"/>
        <end position="267"/>
    </location>
</feature>
<dbReference type="InterPro" id="IPR039421">
    <property type="entry name" value="Type_1_exporter"/>
</dbReference>
<organism evidence="11 12">
    <name type="scientific">Methanoculleus palmolei</name>
    <dbReference type="NCBI Taxonomy" id="72612"/>
    <lineage>
        <taxon>Archaea</taxon>
        <taxon>Methanobacteriati</taxon>
        <taxon>Methanobacteriota</taxon>
        <taxon>Stenosarchaea group</taxon>
        <taxon>Methanomicrobia</taxon>
        <taxon>Methanomicrobiales</taxon>
        <taxon>Methanomicrobiaceae</taxon>
        <taxon>Methanoculleus</taxon>
    </lineage>
</organism>
<evidence type="ECO:0000256" key="3">
    <source>
        <dbReference type="ARBA" id="ARBA00022692"/>
    </source>
</evidence>
<dbReference type="InterPro" id="IPR003593">
    <property type="entry name" value="AAA+_ATPase"/>
</dbReference>
<evidence type="ECO:0000256" key="2">
    <source>
        <dbReference type="ARBA" id="ARBA00022448"/>
    </source>
</evidence>
<evidence type="ECO:0000256" key="1">
    <source>
        <dbReference type="ARBA" id="ARBA00004141"/>
    </source>
</evidence>
<evidence type="ECO:0000313" key="12">
    <source>
        <dbReference type="Proteomes" id="UP001626603"/>
    </source>
</evidence>
<dbReference type="InterPro" id="IPR017871">
    <property type="entry name" value="ABC_transporter-like_CS"/>
</dbReference>
<evidence type="ECO:0000256" key="7">
    <source>
        <dbReference type="ARBA" id="ARBA00023136"/>
    </source>
</evidence>
<dbReference type="SMART" id="SM00382">
    <property type="entry name" value="AAA"/>
    <property type="match status" value="1"/>
</dbReference>
<feature type="transmembrane region" description="Helical" evidence="8">
    <location>
        <begin position="135"/>
        <end position="154"/>
    </location>
</feature>
<feature type="transmembrane region" description="Helical" evidence="8">
    <location>
        <begin position="56"/>
        <end position="74"/>
    </location>
</feature>
<evidence type="ECO:0000256" key="5">
    <source>
        <dbReference type="ARBA" id="ARBA00022840"/>
    </source>
</evidence>
<accession>A0ABD8A997</accession>
<dbReference type="InterPro" id="IPR027417">
    <property type="entry name" value="P-loop_NTPase"/>
</dbReference>
<proteinExistence type="predicted"/>
<evidence type="ECO:0000259" key="9">
    <source>
        <dbReference type="PROSITE" id="PS50893"/>
    </source>
</evidence>
<keyword evidence="2" id="KW-0813">Transport</keyword>
<name>A0ABD8A997_9EURY</name>
<dbReference type="PROSITE" id="PS50893">
    <property type="entry name" value="ABC_TRANSPORTER_2"/>
    <property type="match status" value="1"/>
</dbReference>
<keyword evidence="6 8" id="KW-1133">Transmembrane helix</keyword>
<keyword evidence="4" id="KW-0547">Nucleotide-binding</keyword>
<dbReference type="FunFam" id="3.40.50.300:FF:000287">
    <property type="entry name" value="Multidrug ABC transporter ATP-binding protein"/>
    <property type="match status" value="1"/>
</dbReference>
<dbReference type="PANTHER" id="PTHR24221">
    <property type="entry name" value="ATP-BINDING CASSETTE SUB-FAMILY B"/>
    <property type="match status" value="1"/>
</dbReference>
<dbReference type="PROSITE" id="PS00211">
    <property type="entry name" value="ABC_TRANSPORTER_1"/>
    <property type="match status" value="1"/>
</dbReference>
<keyword evidence="5 11" id="KW-0067">ATP-binding</keyword>
<dbReference type="Gene3D" id="1.20.1560.10">
    <property type="entry name" value="ABC transporter type 1, transmembrane domain"/>
    <property type="match status" value="1"/>
</dbReference>
<dbReference type="InterPro" id="IPR036640">
    <property type="entry name" value="ABC1_TM_sf"/>
</dbReference>
<evidence type="ECO:0000256" key="6">
    <source>
        <dbReference type="ARBA" id="ARBA00022989"/>
    </source>
</evidence>
<protein>
    <submittedName>
        <fullName evidence="11">ABC transporter ATP-binding protein</fullName>
    </submittedName>
</protein>
<dbReference type="InterPro" id="IPR011527">
    <property type="entry name" value="ABC1_TM_dom"/>
</dbReference>
<dbReference type="GO" id="GO:0016020">
    <property type="term" value="C:membrane"/>
    <property type="evidence" value="ECO:0007669"/>
    <property type="project" value="UniProtKB-SubCell"/>
</dbReference>
<dbReference type="Pfam" id="PF00005">
    <property type="entry name" value="ABC_tran"/>
    <property type="match status" value="1"/>
</dbReference>